<accession>A0A8S5T752</accession>
<reference evidence="1" key="1">
    <citation type="journal article" date="2021" name="Proc. Natl. Acad. Sci. U.S.A.">
        <title>A Catalog of Tens of Thousands of Viruses from Human Metagenomes Reveals Hidden Associations with Chronic Diseases.</title>
        <authorList>
            <person name="Tisza M.J."/>
            <person name="Buck C.B."/>
        </authorList>
    </citation>
    <scope>NUCLEOTIDE SEQUENCE</scope>
    <source>
        <strain evidence="1">CtxMM9</strain>
    </source>
</reference>
<dbReference type="EMBL" id="BK032759">
    <property type="protein sequence ID" value="DAF58843.1"/>
    <property type="molecule type" value="Genomic_DNA"/>
</dbReference>
<evidence type="ECO:0000313" key="1">
    <source>
        <dbReference type="EMBL" id="DAF58843.1"/>
    </source>
</evidence>
<organism evidence="1">
    <name type="scientific">Siphoviridae sp. ctxMM9</name>
    <dbReference type="NCBI Taxonomy" id="2827973"/>
    <lineage>
        <taxon>Viruses</taxon>
        <taxon>Duplodnaviria</taxon>
        <taxon>Heunggongvirae</taxon>
        <taxon>Uroviricota</taxon>
        <taxon>Caudoviricetes</taxon>
    </lineage>
</organism>
<sequence>MNKLGYKCIPVATWRAKCHHLKGNGKNRDT</sequence>
<name>A0A8S5T752_9CAUD</name>
<protein>
    <submittedName>
        <fullName evidence="1">Uncharacterized protein</fullName>
    </submittedName>
</protein>
<proteinExistence type="predicted"/>